<evidence type="ECO:0000313" key="3">
    <source>
        <dbReference type="EMBL" id="MUP13287.1"/>
    </source>
</evidence>
<gene>
    <name evidence="3" type="ORF">BBK91_025950</name>
    <name evidence="2" type="ORF">BBL17_026855</name>
</gene>
<dbReference type="RefSeq" id="WP_012649002.1">
    <property type="nucleotide sequence ID" value="NZ_AP023283.1"/>
</dbReference>
<comment type="caution">
    <text evidence="3">The sequence shown here is derived from an EMBL/GenBank/DDBJ whole genome shotgun (WGS) entry which is preliminary data.</text>
</comment>
<dbReference type="PANTHER" id="PTHR11365">
    <property type="entry name" value="5-OXOPROLINASE RELATED"/>
    <property type="match status" value="1"/>
</dbReference>
<accession>A0ABD6HHL5</accession>
<dbReference type="AlphaFoldDB" id="A0ABD6HHL5"/>
<evidence type="ECO:0000313" key="2">
    <source>
        <dbReference type="EMBL" id="MUO45392.1"/>
    </source>
</evidence>
<evidence type="ECO:0000313" key="4">
    <source>
        <dbReference type="Proteomes" id="UP000179454"/>
    </source>
</evidence>
<dbReference type="PANTHER" id="PTHR11365:SF23">
    <property type="entry name" value="HYPOTHETICAL 5-OXOPROLINASE (EUROFUNG)-RELATED"/>
    <property type="match status" value="1"/>
</dbReference>
<keyword evidence="4" id="KW-1185">Reference proteome</keyword>
<evidence type="ECO:0000313" key="5">
    <source>
        <dbReference type="Proteomes" id="UP000179536"/>
    </source>
</evidence>
<name>A0ABD6HHL5_AGRVI</name>
<protein>
    <submittedName>
        <fullName evidence="3">Hydantoinase B/oxoprolinase family protein</fullName>
    </submittedName>
</protein>
<dbReference type="InterPro" id="IPR003692">
    <property type="entry name" value="Hydantoinase_B"/>
</dbReference>
<dbReference type="EMBL" id="MBFE02000035">
    <property type="protein sequence ID" value="MUO45392.1"/>
    <property type="molecule type" value="Genomic_DNA"/>
</dbReference>
<reference evidence="4 5" key="1">
    <citation type="submission" date="2019-11" db="EMBL/GenBank/DDBJ databases">
        <title>Whole-genome sequencing of Allorhizobium vitis.</title>
        <authorList>
            <person name="Gan H.M."/>
            <person name="Savka M.A."/>
        </authorList>
    </citation>
    <scope>NUCLEOTIDE SEQUENCE [LARGE SCALE GENOMIC DNA]</scope>
    <source>
        <strain evidence="3 5">RF2/1</strain>
        <strain evidence="2 4">T1/7</strain>
    </source>
</reference>
<proteinExistence type="predicted"/>
<evidence type="ECO:0000259" key="1">
    <source>
        <dbReference type="Pfam" id="PF02538"/>
    </source>
</evidence>
<sequence>MDTTTENTPAASVDPVTLEIVRNALTSIAERNAHRMIRASTSIIVKEMEDCSAAVFDGQGRLLAESATIPIHLNCTGVCLRTILEQYHPPETWRPGDIVITNDPYAGGASMSTAHTNDYVVFMPVFFEDLLVGFTGLMVHHQEIGAMNMATRGWNLEIWQEGLRVPPMKIGENGIVDERCMRIILNNTRLPDNMENDLFAQVASVAAAAEDMKAMFDRYGRETLLRCFEALIDYSEQRTRAEISQIPDGVYEHEELILDDGAKSGPYKLKLAIHKTGSDILFDFTGTDPQIRGPINAPLATTWAAIFYAMRCVTDPSIPSTEGNKRPFKVIAPEGTLVNAKKPAAVYQRMVVCHSLVDLVMGALSQIVPERVMGDSCGCLYNFTSARERDTGNPSVFGEVVPGGLGATSKADGIDVMSCHVTNCPIPPIEATEAECPVLYVQRELQSGTGGAGKWRGGVGQVLAYKVLGDLAELQHTSQKSVTLPQGVAGGFPGGGGRWVINEGTPNARVLEHSIGELEMLDYGDVVTHYTPGGGGFGNPLERDPALVLRDVRHGLVTREQAEKVYGVKVGVDLKEWTPTNDRAA</sequence>
<dbReference type="Pfam" id="PF02538">
    <property type="entry name" value="Hydantoinase_B"/>
    <property type="match status" value="1"/>
</dbReference>
<dbReference type="InterPro" id="IPR045079">
    <property type="entry name" value="Oxoprolinase-like"/>
</dbReference>
<dbReference type="Proteomes" id="UP000179454">
    <property type="component" value="Unassembled WGS sequence"/>
</dbReference>
<dbReference type="EMBL" id="MBFA02000030">
    <property type="protein sequence ID" value="MUP13287.1"/>
    <property type="molecule type" value="Genomic_DNA"/>
</dbReference>
<organism evidence="3 5">
    <name type="scientific">Agrobacterium vitis</name>
    <name type="common">Rhizobium vitis</name>
    <dbReference type="NCBI Taxonomy" id="373"/>
    <lineage>
        <taxon>Bacteria</taxon>
        <taxon>Pseudomonadati</taxon>
        <taxon>Pseudomonadota</taxon>
        <taxon>Alphaproteobacteria</taxon>
        <taxon>Hyphomicrobiales</taxon>
        <taxon>Rhizobiaceae</taxon>
        <taxon>Rhizobium/Agrobacterium group</taxon>
        <taxon>Agrobacterium</taxon>
    </lineage>
</organism>
<dbReference type="Proteomes" id="UP000179536">
    <property type="component" value="Unassembled WGS sequence"/>
</dbReference>
<feature type="domain" description="Hydantoinase B/oxoprolinase" evidence="1">
    <location>
        <begin position="14"/>
        <end position="540"/>
    </location>
</feature>